<name>A0A9X1IGR6_9PROT</name>
<evidence type="ECO:0000256" key="1">
    <source>
        <dbReference type="ARBA" id="ARBA00023122"/>
    </source>
</evidence>
<evidence type="ECO:0000256" key="3">
    <source>
        <dbReference type="SAM" id="MobiDB-lite"/>
    </source>
</evidence>
<keyword evidence="6" id="KW-1185">Reference proteome</keyword>
<evidence type="ECO:0000313" key="6">
    <source>
        <dbReference type="Proteomes" id="UP001139311"/>
    </source>
</evidence>
<dbReference type="InterPro" id="IPR000644">
    <property type="entry name" value="CBS_dom"/>
</dbReference>
<evidence type="ECO:0000313" key="5">
    <source>
        <dbReference type="EMBL" id="MCB4822770.1"/>
    </source>
</evidence>
<dbReference type="Gene3D" id="3.10.580.10">
    <property type="entry name" value="CBS-domain"/>
    <property type="match status" value="1"/>
</dbReference>
<gene>
    <name evidence="5" type="ORF">LHA35_13615</name>
</gene>
<evidence type="ECO:0000256" key="2">
    <source>
        <dbReference type="PROSITE-ProRule" id="PRU00703"/>
    </source>
</evidence>
<sequence>MKVSDKMTRNPRLASPDDSIREVARTMAEIDAGALPVSQGDRLVGMVTDRDIAVRAVAQGKGPDTPVREVMTPEVKYCFEDEEVEQVARNMGDIQVHRLPVVNRDKRLVGILSLGDIAMGEGPRPAGEAMAGISRPGGQHSQTGGPRSGPGA</sequence>
<dbReference type="SUPFAM" id="SSF54631">
    <property type="entry name" value="CBS-domain pair"/>
    <property type="match status" value="1"/>
</dbReference>
<dbReference type="EMBL" id="JAJAQI010000018">
    <property type="protein sequence ID" value="MCB4822770.1"/>
    <property type="molecule type" value="Genomic_DNA"/>
</dbReference>
<dbReference type="RefSeq" id="WP_226608819.1">
    <property type="nucleotide sequence ID" value="NZ_JAJAQI010000018.1"/>
</dbReference>
<dbReference type="AlphaFoldDB" id="A0A9X1IGR6"/>
<dbReference type="PANTHER" id="PTHR43080">
    <property type="entry name" value="CBS DOMAIN-CONTAINING PROTEIN CBSX3, MITOCHONDRIAL"/>
    <property type="match status" value="1"/>
</dbReference>
<feature type="domain" description="CBS" evidence="4">
    <location>
        <begin position="7"/>
        <end position="65"/>
    </location>
</feature>
<dbReference type="SMART" id="SM00116">
    <property type="entry name" value="CBS"/>
    <property type="match status" value="2"/>
</dbReference>
<dbReference type="Pfam" id="PF00571">
    <property type="entry name" value="CBS"/>
    <property type="match status" value="2"/>
</dbReference>
<organism evidence="5 6">
    <name type="scientific">Roseicella aerolata</name>
    <dbReference type="NCBI Taxonomy" id="2883479"/>
    <lineage>
        <taxon>Bacteria</taxon>
        <taxon>Pseudomonadati</taxon>
        <taxon>Pseudomonadota</taxon>
        <taxon>Alphaproteobacteria</taxon>
        <taxon>Acetobacterales</taxon>
        <taxon>Roseomonadaceae</taxon>
        <taxon>Roseicella</taxon>
    </lineage>
</organism>
<dbReference type="Proteomes" id="UP001139311">
    <property type="component" value="Unassembled WGS sequence"/>
</dbReference>
<feature type="region of interest" description="Disordered" evidence="3">
    <location>
        <begin position="119"/>
        <end position="152"/>
    </location>
</feature>
<comment type="caution">
    <text evidence="5">The sequence shown here is derived from an EMBL/GenBank/DDBJ whole genome shotgun (WGS) entry which is preliminary data.</text>
</comment>
<dbReference type="PROSITE" id="PS51371">
    <property type="entry name" value="CBS"/>
    <property type="match status" value="2"/>
</dbReference>
<keyword evidence="1 2" id="KW-0129">CBS domain</keyword>
<reference evidence="5" key="1">
    <citation type="submission" date="2021-10" db="EMBL/GenBank/DDBJ databases">
        <title>Roseicella aerolatum sp. nov., isolated from aerosols of e-waste dismantling site.</title>
        <authorList>
            <person name="Qin T."/>
        </authorList>
    </citation>
    <scope>NUCLEOTIDE SEQUENCE</scope>
    <source>
        <strain evidence="5">GB24</strain>
    </source>
</reference>
<protein>
    <submittedName>
        <fullName evidence="5">CBS domain-containing protein</fullName>
    </submittedName>
</protein>
<evidence type="ECO:0000259" key="4">
    <source>
        <dbReference type="PROSITE" id="PS51371"/>
    </source>
</evidence>
<dbReference type="CDD" id="cd04622">
    <property type="entry name" value="CBS_pair_HRP1_like"/>
    <property type="match status" value="1"/>
</dbReference>
<dbReference type="PANTHER" id="PTHR43080:SF2">
    <property type="entry name" value="CBS DOMAIN-CONTAINING PROTEIN"/>
    <property type="match status" value="1"/>
</dbReference>
<proteinExistence type="predicted"/>
<dbReference type="InterPro" id="IPR051257">
    <property type="entry name" value="Diverse_CBS-Domain"/>
</dbReference>
<dbReference type="InterPro" id="IPR046342">
    <property type="entry name" value="CBS_dom_sf"/>
</dbReference>
<accession>A0A9X1IGR6</accession>
<feature type="domain" description="CBS" evidence="4">
    <location>
        <begin position="71"/>
        <end position="128"/>
    </location>
</feature>